<dbReference type="Gene3D" id="3.20.20.70">
    <property type="entry name" value="Aldolase class I"/>
    <property type="match status" value="1"/>
</dbReference>
<dbReference type="PANTHER" id="PTHR42966">
    <property type="entry name" value="N-ACETYLNEURAMINATE SYNTHASE"/>
    <property type="match status" value="1"/>
</dbReference>
<dbReference type="PANTHER" id="PTHR42966:SF1">
    <property type="entry name" value="SIALIC ACID SYNTHASE"/>
    <property type="match status" value="1"/>
</dbReference>
<dbReference type="RefSeq" id="WP_091712160.1">
    <property type="nucleotide sequence ID" value="NZ_FOSH01000005.1"/>
</dbReference>
<keyword evidence="4" id="KW-1185">Reference proteome</keyword>
<dbReference type="Proteomes" id="UP000198924">
    <property type="component" value="Unassembled WGS sequence"/>
</dbReference>
<proteinExistence type="predicted"/>
<gene>
    <name evidence="3" type="ORF">SAMN04488079_10565</name>
</gene>
<name>A0A1I3WTU3_9GAMM</name>
<protein>
    <submittedName>
        <fullName evidence="3">N-acetylneuraminate synthase</fullName>
    </submittedName>
</protein>
<evidence type="ECO:0000313" key="4">
    <source>
        <dbReference type="Proteomes" id="UP000198924"/>
    </source>
</evidence>
<sequence length="506" mass="57320">MTDKTSMYQKLFVLEMANNHQGDIAHGKQVIQQMKQVCDDFPFQFAFKLQYRNLKTFIHPDYRDRQDIKYVKRFRDTELEETQLLELKKAIDEAGFISMCTPFDEASVDWIEQHDFDILKIASCSLTDWPLLERIAQSSLPLVMSTAGATMEEIDNVVQFFLHRHKQLAVMHCVGEYPTPRQNLQLGQIALLKQRFPEVTVGYSTHEDPNETEAVKMAVAMGAQLFEKHVGVGELNAYSANPEQVRQWLLSAQEAYAMLGLEGERVAVTETELTTLNSLRRAVFAKQDLAAGKALQTEDFYLAIPSQPGQLLANDLSKYKQFELKAAVKANGPLLLEQLEITDTRDMVSASLSKVCALLREAGIAIADGVNCQLSHHYGIEKFEETGATIIDVVNREYCKKILVLLPGQNHPVHAHHKKEETFNVLAGEMHLQLGDELKTIKAGEMVTVERGVKHAFSSETGAIFEELSTTHFTDDSYYDDKTINQNSRRKTNLIFRADWLTSEWA</sequence>
<dbReference type="GO" id="GO:0047444">
    <property type="term" value="F:N-acylneuraminate-9-phosphate synthase activity"/>
    <property type="evidence" value="ECO:0007669"/>
    <property type="project" value="TreeGrafter"/>
</dbReference>
<feature type="domain" description="Cupin type-2" evidence="2">
    <location>
        <begin position="404"/>
        <end position="461"/>
    </location>
</feature>
<feature type="domain" description="PseI/NeuA/B-like" evidence="1">
    <location>
        <begin position="47"/>
        <end position="259"/>
    </location>
</feature>
<dbReference type="SUPFAM" id="SSF51569">
    <property type="entry name" value="Aldolase"/>
    <property type="match status" value="1"/>
</dbReference>
<dbReference type="InterPro" id="IPR013785">
    <property type="entry name" value="Aldolase_TIM"/>
</dbReference>
<organism evidence="3 4">
    <name type="scientific">Methylophaga sulfidovorans</name>
    <dbReference type="NCBI Taxonomy" id="45496"/>
    <lineage>
        <taxon>Bacteria</taxon>
        <taxon>Pseudomonadati</taxon>
        <taxon>Pseudomonadota</taxon>
        <taxon>Gammaproteobacteria</taxon>
        <taxon>Thiotrichales</taxon>
        <taxon>Piscirickettsiaceae</taxon>
        <taxon>Methylophaga</taxon>
    </lineage>
</organism>
<evidence type="ECO:0000259" key="1">
    <source>
        <dbReference type="Pfam" id="PF03102"/>
    </source>
</evidence>
<dbReference type="OrthoDB" id="9781701at2"/>
<dbReference type="GO" id="GO:0016051">
    <property type="term" value="P:carbohydrate biosynthetic process"/>
    <property type="evidence" value="ECO:0007669"/>
    <property type="project" value="InterPro"/>
</dbReference>
<dbReference type="Pfam" id="PF07883">
    <property type="entry name" value="Cupin_2"/>
    <property type="match status" value="1"/>
</dbReference>
<dbReference type="Pfam" id="PF03102">
    <property type="entry name" value="NeuB"/>
    <property type="match status" value="1"/>
</dbReference>
<dbReference type="EMBL" id="FOSH01000005">
    <property type="protein sequence ID" value="SFK10958.1"/>
    <property type="molecule type" value="Genomic_DNA"/>
</dbReference>
<dbReference type="CDD" id="cd11611">
    <property type="entry name" value="SAF"/>
    <property type="match status" value="1"/>
</dbReference>
<evidence type="ECO:0000259" key="2">
    <source>
        <dbReference type="Pfam" id="PF07883"/>
    </source>
</evidence>
<dbReference type="InterPro" id="IPR051690">
    <property type="entry name" value="PseI-like"/>
</dbReference>
<dbReference type="InterPro" id="IPR011051">
    <property type="entry name" value="RmlC_Cupin_sf"/>
</dbReference>
<dbReference type="InterPro" id="IPR014710">
    <property type="entry name" value="RmlC-like_jellyroll"/>
</dbReference>
<dbReference type="STRING" id="45496.SAMN04488079_10565"/>
<dbReference type="SUPFAM" id="SSF51182">
    <property type="entry name" value="RmlC-like cupins"/>
    <property type="match status" value="1"/>
</dbReference>
<dbReference type="InterPro" id="IPR013096">
    <property type="entry name" value="Cupin_2"/>
</dbReference>
<dbReference type="Gene3D" id="2.60.120.10">
    <property type="entry name" value="Jelly Rolls"/>
    <property type="match status" value="1"/>
</dbReference>
<dbReference type="AlphaFoldDB" id="A0A1I3WTU3"/>
<dbReference type="Gene3D" id="3.90.1210.10">
    <property type="entry name" value="Antifreeze-like/N-acetylneuraminic acid synthase C-terminal domain"/>
    <property type="match status" value="1"/>
</dbReference>
<reference evidence="4" key="1">
    <citation type="submission" date="2016-10" db="EMBL/GenBank/DDBJ databases">
        <authorList>
            <person name="Varghese N."/>
            <person name="Submissions S."/>
        </authorList>
    </citation>
    <scope>NUCLEOTIDE SEQUENCE [LARGE SCALE GENOMIC DNA]</scope>
    <source>
        <strain evidence="4">DSM 11578</strain>
    </source>
</reference>
<accession>A0A1I3WTU3</accession>
<evidence type="ECO:0000313" key="3">
    <source>
        <dbReference type="EMBL" id="SFK10958.1"/>
    </source>
</evidence>
<dbReference type="InterPro" id="IPR013132">
    <property type="entry name" value="PseI/NeuA/B-like_N"/>
</dbReference>